<keyword evidence="6" id="KW-0547">Nucleotide-binding</keyword>
<dbReference type="RefSeq" id="WP_203166646.1">
    <property type="nucleotide sequence ID" value="NZ_JAEVLS010000002.1"/>
</dbReference>
<comment type="similarity">
    <text evidence="11">Belongs to the ABC-4 integral membrane protein family.</text>
</comment>
<dbReference type="SUPFAM" id="SSF52540">
    <property type="entry name" value="P-loop containing nucleoside triphosphate hydrolases"/>
    <property type="match status" value="1"/>
</dbReference>
<evidence type="ECO:0000256" key="3">
    <source>
        <dbReference type="ARBA" id="ARBA00022475"/>
    </source>
</evidence>
<dbReference type="Gene3D" id="3.40.50.300">
    <property type="entry name" value="P-loop containing nucleotide triphosphate hydrolases"/>
    <property type="match status" value="1"/>
</dbReference>
<protein>
    <submittedName>
        <fullName evidence="15">MacB family efflux pump subunit</fullName>
    </submittedName>
</protein>
<gene>
    <name evidence="15" type="ORF">JM946_07825</name>
</gene>
<feature type="domain" description="ABC transporter" evidence="14">
    <location>
        <begin position="10"/>
        <end position="248"/>
    </location>
</feature>
<dbReference type="InterPro" id="IPR017911">
    <property type="entry name" value="MacB-like_ATP-bd"/>
</dbReference>
<dbReference type="InterPro" id="IPR003439">
    <property type="entry name" value="ABC_transporter-like_ATP-bd"/>
</dbReference>
<feature type="transmembrane region" description="Helical" evidence="13">
    <location>
        <begin position="578"/>
        <end position="600"/>
    </location>
</feature>
<feature type="transmembrane region" description="Helical" evidence="13">
    <location>
        <begin position="275"/>
        <end position="295"/>
    </location>
</feature>
<evidence type="ECO:0000256" key="7">
    <source>
        <dbReference type="ARBA" id="ARBA00022840"/>
    </source>
</evidence>
<evidence type="ECO:0000256" key="13">
    <source>
        <dbReference type="SAM" id="Phobius"/>
    </source>
</evidence>
<evidence type="ECO:0000256" key="12">
    <source>
        <dbReference type="ARBA" id="ARBA00038388"/>
    </source>
</evidence>
<sequence length="648" mass="68900">MKHQDDTPLIRVVDASRVYASGDSEIRALDHASLEIRRGEFVAIMGQSGSGKSTLMNILGCLDRPDAGRYEVNGVDVGTLDPDELAALRRDTFGFVFQRYNLLATVTAAENVELPAIYAGMPQQARRDRARSLLAKLGLGDRTDHRPNQLSGGQQQRVSIARALMNDAEVILADEPTGALDSRSGAEVIALLKQLHSDGRTIILITHDAAVAEHAERILHIKDGRIVEDSGVKRVATGAITERALQPAQAGWLDDLKEAMKMAVRSLRANKFRSALTLLGVMIGVAAVVTMLAIGNGSKEAVMQQIASMGSNLLLVFPGAPGTRPSGDIATLVPADAREIATLDNVVAVSPERKTRATLRMGSVDYQSNITGVWPSYQITQNWPMASGTFVTEDDVRSYATVIVLGQTVARNLFSDDEDPVGKFILVSNTPFEVIGVLASKGANAFGSDMDDAAFVPLSTGFSRLFGQQYLASINVKLADDAKTAATQEEIRQLLISRHHLEDFQIRSTSSFMAAAASTQNTLTLLLGCVAAISLIVGGIGVMNIMLVSVTERTREIGVRMATGARASNILLQFNTEALVVCGIGGVIGVALGFTAGFIAQALGTNVAFTPTPALLALGSALLTGVLFGYLPARKAAYMDPVVALASE</sequence>
<dbReference type="Pfam" id="PF00005">
    <property type="entry name" value="ABC_tran"/>
    <property type="match status" value="1"/>
</dbReference>
<dbReference type="PANTHER" id="PTHR30572">
    <property type="entry name" value="MEMBRANE COMPONENT OF TRANSPORTER-RELATED"/>
    <property type="match status" value="1"/>
</dbReference>
<evidence type="ECO:0000256" key="2">
    <source>
        <dbReference type="ARBA" id="ARBA00022448"/>
    </source>
</evidence>
<evidence type="ECO:0000259" key="14">
    <source>
        <dbReference type="PROSITE" id="PS50893"/>
    </source>
</evidence>
<evidence type="ECO:0000256" key="6">
    <source>
        <dbReference type="ARBA" id="ARBA00022741"/>
    </source>
</evidence>
<dbReference type="InterPro" id="IPR003593">
    <property type="entry name" value="AAA+_ATPase"/>
</dbReference>
<evidence type="ECO:0000256" key="1">
    <source>
        <dbReference type="ARBA" id="ARBA00004429"/>
    </source>
</evidence>
<dbReference type="PROSITE" id="PS00211">
    <property type="entry name" value="ABC_TRANSPORTER_1"/>
    <property type="match status" value="1"/>
</dbReference>
<evidence type="ECO:0000256" key="5">
    <source>
        <dbReference type="ARBA" id="ARBA00022692"/>
    </source>
</evidence>
<dbReference type="EMBL" id="JAEVLS010000002">
    <property type="protein sequence ID" value="MBM0104650.1"/>
    <property type="molecule type" value="Genomic_DNA"/>
</dbReference>
<name>A0ABS1WUJ3_9GAMM</name>
<feature type="transmembrane region" description="Helical" evidence="13">
    <location>
        <begin position="525"/>
        <end position="550"/>
    </location>
</feature>
<keyword evidence="5 13" id="KW-0812">Transmembrane</keyword>
<dbReference type="InterPro" id="IPR027417">
    <property type="entry name" value="P-loop_NTPase"/>
</dbReference>
<comment type="caution">
    <text evidence="15">The sequence shown here is derived from an EMBL/GenBank/DDBJ whole genome shotgun (WGS) entry which is preliminary data.</text>
</comment>
<comment type="similarity">
    <text evidence="12">Belongs to the ABC transporter superfamily. Macrolide exporter (TC 3.A.1.122) family.</text>
</comment>
<keyword evidence="7" id="KW-0067">ATP-binding</keyword>
<keyword evidence="16" id="KW-1185">Reference proteome</keyword>
<dbReference type="SMART" id="SM00382">
    <property type="entry name" value="AAA"/>
    <property type="match status" value="1"/>
</dbReference>
<reference evidence="15 16" key="1">
    <citation type="journal article" date="2021" name="Int. J. Syst. Evol. Microbiol.">
        <title>Steroidobacter gossypii sp. nov., isolated from soil of cotton cropping field.</title>
        <authorList>
            <person name="Huang R."/>
            <person name="Yang S."/>
            <person name="Zhen C."/>
            <person name="Liu W."/>
        </authorList>
    </citation>
    <scope>NUCLEOTIDE SEQUENCE [LARGE SCALE GENOMIC DNA]</scope>
    <source>
        <strain evidence="15 16">S1-65</strain>
    </source>
</reference>
<evidence type="ECO:0000313" key="16">
    <source>
        <dbReference type="Proteomes" id="UP000661077"/>
    </source>
</evidence>
<dbReference type="InterPro" id="IPR003838">
    <property type="entry name" value="ABC3_permease_C"/>
</dbReference>
<dbReference type="PANTHER" id="PTHR30572:SF4">
    <property type="entry name" value="ABC TRANSPORTER PERMEASE YTRF"/>
    <property type="match status" value="1"/>
</dbReference>
<evidence type="ECO:0000256" key="4">
    <source>
        <dbReference type="ARBA" id="ARBA00022519"/>
    </source>
</evidence>
<keyword evidence="2" id="KW-0813">Transport</keyword>
<dbReference type="Pfam" id="PF12704">
    <property type="entry name" value="MacB_PCD"/>
    <property type="match status" value="1"/>
</dbReference>
<proteinExistence type="inferred from homology"/>
<dbReference type="CDD" id="cd03255">
    <property type="entry name" value="ABC_MJ0796_LolCDE_FtsE"/>
    <property type="match status" value="1"/>
</dbReference>
<evidence type="ECO:0000256" key="9">
    <source>
        <dbReference type="ARBA" id="ARBA00023136"/>
    </source>
</evidence>
<dbReference type="InterPro" id="IPR017871">
    <property type="entry name" value="ABC_transporter-like_CS"/>
</dbReference>
<dbReference type="InterPro" id="IPR050250">
    <property type="entry name" value="Macrolide_Exporter_MacB"/>
</dbReference>
<evidence type="ECO:0000313" key="15">
    <source>
        <dbReference type="EMBL" id="MBM0104650.1"/>
    </source>
</evidence>
<evidence type="ECO:0000256" key="11">
    <source>
        <dbReference type="ARBA" id="ARBA00038076"/>
    </source>
</evidence>
<comment type="subcellular location">
    <subcellularLocation>
        <location evidence="1">Cell inner membrane</location>
        <topology evidence="1">Multi-pass membrane protein</topology>
    </subcellularLocation>
</comment>
<feature type="transmembrane region" description="Helical" evidence="13">
    <location>
        <begin position="612"/>
        <end position="631"/>
    </location>
</feature>
<accession>A0ABS1WUJ3</accession>
<keyword evidence="10" id="KW-0046">Antibiotic resistance</keyword>
<dbReference type="Pfam" id="PF02687">
    <property type="entry name" value="FtsX"/>
    <property type="match status" value="1"/>
</dbReference>
<keyword evidence="9 13" id="KW-0472">Membrane</keyword>
<keyword evidence="4" id="KW-0997">Cell inner membrane</keyword>
<organism evidence="15 16">
    <name type="scientific">Steroidobacter gossypii</name>
    <dbReference type="NCBI Taxonomy" id="2805490"/>
    <lineage>
        <taxon>Bacteria</taxon>
        <taxon>Pseudomonadati</taxon>
        <taxon>Pseudomonadota</taxon>
        <taxon>Gammaproteobacteria</taxon>
        <taxon>Steroidobacterales</taxon>
        <taxon>Steroidobacteraceae</taxon>
        <taxon>Steroidobacter</taxon>
    </lineage>
</organism>
<dbReference type="Proteomes" id="UP000661077">
    <property type="component" value="Unassembled WGS sequence"/>
</dbReference>
<evidence type="ECO:0000256" key="8">
    <source>
        <dbReference type="ARBA" id="ARBA00022989"/>
    </source>
</evidence>
<dbReference type="PROSITE" id="PS50893">
    <property type="entry name" value="ABC_TRANSPORTER_2"/>
    <property type="match status" value="1"/>
</dbReference>
<keyword evidence="3" id="KW-1003">Cell membrane</keyword>
<keyword evidence="8 13" id="KW-1133">Transmembrane helix</keyword>
<evidence type="ECO:0000256" key="10">
    <source>
        <dbReference type="ARBA" id="ARBA00023251"/>
    </source>
</evidence>
<dbReference type="InterPro" id="IPR025857">
    <property type="entry name" value="MacB_PCD"/>
</dbReference>